<organism evidence="7 8">
    <name type="scientific">Geobacillus stearothermophilus</name>
    <name type="common">Bacillus stearothermophilus</name>
    <dbReference type="NCBI Taxonomy" id="1422"/>
    <lineage>
        <taxon>Bacteria</taxon>
        <taxon>Bacillati</taxon>
        <taxon>Bacillota</taxon>
        <taxon>Bacilli</taxon>
        <taxon>Bacillales</taxon>
        <taxon>Anoxybacillaceae</taxon>
        <taxon>Geobacillus</taxon>
    </lineage>
</organism>
<dbReference type="GO" id="GO:0016020">
    <property type="term" value="C:membrane"/>
    <property type="evidence" value="ECO:0007669"/>
    <property type="project" value="UniProtKB-SubCell"/>
</dbReference>
<comment type="caution">
    <text evidence="7">The sequence shown here is derived from an EMBL/GenBank/DDBJ whole genome shotgun (WGS) entry which is preliminary data.</text>
</comment>
<evidence type="ECO:0000256" key="2">
    <source>
        <dbReference type="ARBA" id="ARBA00009773"/>
    </source>
</evidence>
<feature type="transmembrane region" description="Helical" evidence="6">
    <location>
        <begin position="313"/>
        <end position="330"/>
    </location>
</feature>
<evidence type="ECO:0000313" key="7">
    <source>
        <dbReference type="EMBL" id="KYD34264.1"/>
    </source>
</evidence>
<dbReference type="InterPro" id="IPR002549">
    <property type="entry name" value="AI-2E-like"/>
</dbReference>
<comment type="subcellular location">
    <subcellularLocation>
        <location evidence="1">Membrane</location>
        <topology evidence="1">Multi-pass membrane protein</topology>
    </subcellularLocation>
</comment>
<dbReference type="PATRIC" id="fig|1422.17.peg.2967"/>
<comment type="similarity">
    <text evidence="2">Belongs to the autoinducer-2 exporter (AI-2E) (TC 2.A.86) family.</text>
</comment>
<dbReference type="PANTHER" id="PTHR21716:SF68">
    <property type="entry name" value="TRANSPORT PROTEIN YTVI-RELATED"/>
    <property type="match status" value="1"/>
</dbReference>
<evidence type="ECO:0000313" key="8">
    <source>
        <dbReference type="Proteomes" id="UP000075517"/>
    </source>
</evidence>
<keyword evidence="4 6" id="KW-1133">Transmembrane helix</keyword>
<evidence type="ECO:0000256" key="3">
    <source>
        <dbReference type="ARBA" id="ARBA00022692"/>
    </source>
</evidence>
<reference evidence="7 8" key="1">
    <citation type="submission" date="2016-01" db="EMBL/GenBank/DDBJ databases">
        <title>Draft Genome Sequences of Seven Thermophilic Sporeformers Isolated from Foods.</title>
        <authorList>
            <person name="Berendsen E.M."/>
            <person name="Wells-Bennik M.H."/>
            <person name="Krawcyk A.O."/>
            <person name="De Jong A."/>
            <person name="Holsappel S."/>
            <person name="Eijlander R.T."/>
            <person name="Kuipers O.P."/>
        </authorList>
    </citation>
    <scope>NUCLEOTIDE SEQUENCE [LARGE SCALE GENOMIC DNA]</scope>
    <source>
        <strain evidence="7 8">B4114</strain>
    </source>
</reference>
<keyword evidence="3 6" id="KW-0812">Transmembrane</keyword>
<feature type="transmembrane region" description="Helical" evidence="6">
    <location>
        <begin position="193"/>
        <end position="214"/>
    </location>
</feature>
<dbReference type="GO" id="GO:0055085">
    <property type="term" value="P:transmembrane transport"/>
    <property type="evidence" value="ECO:0007669"/>
    <property type="project" value="TreeGrafter"/>
</dbReference>
<evidence type="ECO:0000256" key="5">
    <source>
        <dbReference type="ARBA" id="ARBA00023136"/>
    </source>
</evidence>
<protein>
    <recommendedName>
        <fullName evidence="9">Sporulation integral membrane protein YtvI</fullName>
    </recommendedName>
</protein>
<feature type="transmembrane region" description="Helical" evidence="6">
    <location>
        <begin position="279"/>
        <end position="306"/>
    </location>
</feature>
<sequence>MKLVFLLLRKETCNISVWKTSGGETLSRIYVDRFLRFLIVIAIVAFGAAAAYYAATLTYPFIIAFFIAFLINPVVDLLERKVKMPRWLAVSATLIVLFAAVAGLVTLLIAEIVSGTQYLANVVPEKFQALVAYIESFAANQLIPLYQDLAVLFKSLNADQQDTIMQNIQAVGTQIATTVGEFIQRVLQNIPQLIAWLPNAATVFIFSLLATFFISKDWHRLMRMAQRWLPAKARTSGKTVFLDLKRALFGFIKAQATLISITTVIVLIGLLILRVDYAITIALIIGFVDILPYLGTGIVFVPWIIYAAISGDIPFAIGLGVLYIVVLVQRQIMEPKVLSSSIGLDPLATLIALFVGFKLLGFLGLIAGPVALVIIRALHSANVFRDIWRFIVGRPTL</sequence>
<keyword evidence="5 6" id="KW-0472">Membrane</keyword>
<evidence type="ECO:0008006" key="9">
    <source>
        <dbReference type="Google" id="ProtNLM"/>
    </source>
</evidence>
<dbReference type="NCBIfam" id="TIGR02872">
    <property type="entry name" value="spore_ytvI"/>
    <property type="match status" value="1"/>
</dbReference>
<evidence type="ECO:0000256" key="1">
    <source>
        <dbReference type="ARBA" id="ARBA00004141"/>
    </source>
</evidence>
<feature type="transmembrane region" description="Helical" evidence="6">
    <location>
        <begin position="87"/>
        <end position="110"/>
    </location>
</feature>
<gene>
    <name evidence="7" type="ORF">B4114_2368</name>
</gene>
<dbReference type="Proteomes" id="UP000075517">
    <property type="component" value="Unassembled WGS sequence"/>
</dbReference>
<proteinExistence type="inferred from homology"/>
<feature type="transmembrane region" description="Helical" evidence="6">
    <location>
        <begin position="59"/>
        <end position="75"/>
    </location>
</feature>
<name>A0A150NC49_GEOSE</name>
<dbReference type="EMBL" id="LQYY01000057">
    <property type="protein sequence ID" value="KYD34264.1"/>
    <property type="molecule type" value="Genomic_DNA"/>
</dbReference>
<dbReference type="AlphaFoldDB" id="A0A150NC49"/>
<dbReference type="Pfam" id="PF01594">
    <property type="entry name" value="AI-2E_transport"/>
    <property type="match status" value="1"/>
</dbReference>
<feature type="transmembrane region" description="Helical" evidence="6">
    <location>
        <begin position="248"/>
        <end position="273"/>
    </location>
</feature>
<dbReference type="PANTHER" id="PTHR21716">
    <property type="entry name" value="TRANSMEMBRANE PROTEIN"/>
    <property type="match status" value="1"/>
</dbReference>
<evidence type="ECO:0000256" key="4">
    <source>
        <dbReference type="ARBA" id="ARBA00022989"/>
    </source>
</evidence>
<feature type="transmembrane region" description="Helical" evidence="6">
    <location>
        <begin position="350"/>
        <end position="375"/>
    </location>
</feature>
<feature type="transmembrane region" description="Helical" evidence="6">
    <location>
        <begin position="34"/>
        <end position="53"/>
    </location>
</feature>
<accession>A0A150NC49</accession>
<evidence type="ECO:0000256" key="6">
    <source>
        <dbReference type="SAM" id="Phobius"/>
    </source>
</evidence>
<dbReference type="InterPro" id="IPR014227">
    <property type="entry name" value="YtvI-like"/>
</dbReference>